<proteinExistence type="predicted"/>
<feature type="compositionally biased region" description="Polar residues" evidence="1">
    <location>
        <begin position="38"/>
        <end position="66"/>
    </location>
</feature>
<gene>
    <name evidence="2" type="primary">jg10244</name>
    <name evidence="2" type="ORF">PAEG_LOCUS22130</name>
</gene>
<evidence type="ECO:0000313" key="3">
    <source>
        <dbReference type="Proteomes" id="UP000838756"/>
    </source>
</evidence>
<name>A0A8S4S8M4_9NEOP</name>
<accession>A0A8S4S8M4</accession>
<dbReference type="OrthoDB" id="7488789at2759"/>
<feature type="region of interest" description="Disordered" evidence="1">
    <location>
        <begin position="1"/>
        <end position="72"/>
    </location>
</feature>
<organism evidence="2 3">
    <name type="scientific">Pararge aegeria aegeria</name>
    <dbReference type="NCBI Taxonomy" id="348720"/>
    <lineage>
        <taxon>Eukaryota</taxon>
        <taxon>Metazoa</taxon>
        <taxon>Ecdysozoa</taxon>
        <taxon>Arthropoda</taxon>
        <taxon>Hexapoda</taxon>
        <taxon>Insecta</taxon>
        <taxon>Pterygota</taxon>
        <taxon>Neoptera</taxon>
        <taxon>Endopterygota</taxon>
        <taxon>Lepidoptera</taxon>
        <taxon>Glossata</taxon>
        <taxon>Ditrysia</taxon>
        <taxon>Papilionoidea</taxon>
        <taxon>Nymphalidae</taxon>
        <taxon>Satyrinae</taxon>
        <taxon>Satyrini</taxon>
        <taxon>Parargina</taxon>
        <taxon>Pararge</taxon>
    </lineage>
</organism>
<keyword evidence="3" id="KW-1185">Reference proteome</keyword>
<reference evidence="2" key="1">
    <citation type="submission" date="2022-03" db="EMBL/GenBank/DDBJ databases">
        <authorList>
            <person name="Lindestad O."/>
        </authorList>
    </citation>
    <scope>NUCLEOTIDE SEQUENCE</scope>
</reference>
<sequence>MNKRVYFLQRLTPYLKKSRRQPNNKSNNNSPTKRETASIRSEPTATTELVTASVEQGQDTAPTTPELSPIKRFDKDYIEMTMASNKDNPV</sequence>
<dbReference type="AlphaFoldDB" id="A0A8S4S8M4"/>
<evidence type="ECO:0000256" key="1">
    <source>
        <dbReference type="SAM" id="MobiDB-lite"/>
    </source>
</evidence>
<evidence type="ECO:0000313" key="2">
    <source>
        <dbReference type="EMBL" id="CAH2250890.1"/>
    </source>
</evidence>
<dbReference type="Proteomes" id="UP000838756">
    <property type="component" value="Unassembled WGS sequence"/>
</dbReference>
<protein>
    <submittedName>
        <fullName evidence="2">Jg10244 protein</fullName>
    </submittedName>
</protein>
<dbReference type="EMBL" id="CAKXAJ010026017">
    <property type="protein sequence ID" value="CAH2250890.1"/>
    <property type="molecule type" value="Genomic_DNA"/>
</dbReference>
<comment type="caution">
    <text evidence="2">The sequence shown here is derived from an EMBL/GenBank/DDBJ whole genome shotgun (WGS) entry which is preliminary data.</text>
</comment>